<dbReference type="Proteomes" id="UP000828390">
    <property type="component" value="Unassembled WGS sequence"/>
</dbReference>
<organism evidence="3 4">
    <name type="scientific">Dreissena polymorpha</name>
    <name type="common">Zebra mussel</name>
    <name type="synonym">Mytilus polymorpha</name>
    <dbReference type="NCBI Taxonomy" id="45954"/>
    <lineage>
        <taxon>Eukaryota</taxon>
        <taxon>Metazoa</taxon>
        <taxon>Spiralia</taxon>
        <taxon>Lophotrochozoa</taxon>
        <taxon>Mollusca</taxon>
        <taxon>Bivalvia</taxon>
        <taxon>Autobranchia</taxon>
        <taxon>Heteroconchia</taxon>
        <taxon>Euheterodonta</taxon>
        <taxon>Imparidentia</taxon>
        <taxon>Neoheterodontei</taxon>
        <taxon>Myida</taxon>
        <taxon>Dreissenoidea</taxon>
        <taxon>Dreissenidae</taxon>
        <taxon>Dreissena</taxon>
    </lineage>
</organism>
<evidence type="ECO:0000256" key="1">
    <source>
        <dbReference type="SAM" id="Phobius"/>
    </source>
</evidence>
<keyword evidence="1" id="KW-0472">Membrane</keyword>
<dbReference type="Pfam" id="PF07885">
    <property type="entry name" value="Ion_trans_2"/>
    <property type="match status" value="1"/>
</dbReference>
<dbReference type="InterPro" id="IPR013099">
    <property type="entry name" value="K_chnl_dom"/>
</dbReference>
<dbReference type="PANTHER" id="PTHR10153">
    <property type="entry name" value="SMALL CONDUCTANCE CALCIUM-ACTIVATED POTASSIUM CHANNEL"/>
    <property type="match status" value="1"/>
</dbReference>
<keyword evidence="4" id="KW-1185">Reference proteome</keyword>
<keyword evidence="1" id="KW-1133">Transmembrane helix</keyword>
<gene>
    <name evidence="3" type="ORF">DPMN_097727</name>
</gene>
<feature type="transmembrane region" description="Helical" evidence="1">
    <location>
        <begin position="293"/>
        <end position="311"/>
    </location>
</feature>
<evidence type="ECO:0000313" key="3">
    <source>
        <dbReference type="EMBL" id="KAH3855165.1"/>
    </source>
</evidence>
<feature type="transmembrane region" description="Helical" evidence="1">
    <location>
        <begin position="79"/>
        <end position="96"/>
    </location>
</feature>
<dbReference type="Gene3D" id="1.10.287.70">
    <property type="match status" value="2"/>
</dbReference>
<feature type="transmembrane region" description="Helical" evidence="1">
    <location>
        <begin position="249"/>
        <end position="273"/>
    </location>
</feature>
<accession>A0A9D4R6M0</accession>
<reference evidence="3" key="2">
    <citation type="submission" date="2020-11" db="EMBL/GenBank/DDBJ databases">
        <authorList>
            <person name="McCartney M.A."/>
            <person name="Auch B."/>
            <person name="Kono T."/>
            <person name="Mallez S."/>
            <person name="Becker A."/>
            <person name="Gohl D.M."/>
            <person name="Silverstein K.A.T."/>
            <person name="Koren S."/>
            <person name="Bechman K.B."/>
            <person name="Herman A."/>
            <person name="Abrahante J.E."/>
            <person name="Garbe J."/>
        </authorList>
    </citation>
    <scope>NUCLEOTIDE SEQUENCE</scope>
    <source>
        <strain evidence="3">Duluth1</strain>
        <tissue evidence="3">Whole animal</tissue>
    </source>
</reference>
<proteinExistence type="predicted"/>
<feature type="transmembrane region" description="Helical" evidence="1">
    <location>
        <begin position="116"/>
        <end position="137"/>
    </location>
</feature>
<dbReference type="Pfam" id="PF03530">
    <property type="entry name" value="SK_channel"/>
    <property type="match status" value="1"/>
</dbReference>
<evidence type="ECO:0000313" key="4">
    <source>
        <dbReference type="Proteomes" id="UP000828390"/>
    </source>
</evidence>
<dbReference type="AlphaFoldDB" id="A0A9D4R6M0"/>
<evidence type="ECO:0000259" key="2">
    <source>
        <dbReference type="Pfam" id="PF07885"/>
    </source>
</evidence>
<feature type="transmembrane region" description="Helical" evidence="1">
    <location>
        <begin position="206"/>
        <end position="229"/>
    </location>
</feature>
<feature type="transmembrane region" description="Helical" evidence="1">
    <location>
        <begin position="323"/>
        <end position="343"/>
    </location>
</feature>
<feature type="domain" description="Potassium channel" evidence="2">
    <location>
        <begin position="279"/>
        <end position="347"/>
    </location>
</feature>
<reference evidence="3" key="1">
    <citation type="journal article" date="2019" name="bioRxiv">
        <title>The Genome of the Zebra Mussel, Dreissena polymorpha: A Resource for Invasive Species Research.</title>
        <authorList>
            <person name="McCartney M.A."/>
            <person name="Auch B."/>
            <person name="Kono T."/>
            <person name="Mallez S."/>
            <person name="Zhang Y."/>
            <person name="Obille A."/>
            <person name="Becker A."/>
            <person name="Abrahante J.E."/>
            <person name="Garbe J."/>
            <person name="Badalamenti J.P."/>
            <person name="Herman A."/>
            <person name="Mangelson H."/>
            <person name="Liachko I."/>
            <person name="Sullivan S."/>
            <person name="Sone E.D."/>
            <person name="Koren S."/>
            <person name="Silverstein K.A.T."/>
            <person name="Beckman K.B."/>
            <person name="Gohl D.M."/>
        </authorList>
    </citation>
    <scope>NUCLEOTIDE SEQUENCE</scope>
    <source>
        <strain evidence="3">Duluth1</strain>
        <tissue evidence="3">Whole animal</tissue>
    </source>
</reference>
<name>A0A9D4R6M0_DREPO</name>
<dbReference type="InterPro" id="IPR015449">
    <property type="entry name" value="K_chnl_Ca-activ_SK"/>
</dbReference>
<keyword evidence="1" id="KW-0812">Transmembrane</keyword>
<comment type="caution">
    <text evidence="3">The sequence shown here is derived from an EMBL/GenBank/DDBJ whole genome shotgun (WGS) entry which is preliminary data.</text>
</comment>
<dbReference type="OrthoDB" id="73653at2759"/>
<dbReference type="GO" id="GO:0016020">
    <property type="term" value="C:membrane"/>
    <property type="evidence" value="ECO:0007669"/>
    <property type="project" value="InterPro"/>
</dbReference>
<protein>
    <recommendedName>
        <fullName evidence="2">Potassium channel domain-containing protein</fullName>
    </recommendedName>
</protein>
<sequence length="505" mass="57332">MDSPDRPLVNGYWKYPTYVSADPVKLSASAENVNVNHSDNTSTQNLIMPHRKRESVMDTRNLGYRLRMRKELIGRRTRVSDMAFLLAIFGIVIVIIDTECQFAKAYESTSTISVYLRVITSVMTIGLLVSIVLYHAIGIKLRLVSQGLTNWKLVTTWKDFLKLGTELLVCSIHPFPFSTSAELPMYVTSVDEMHAFTVQTLPLNSILTILMFMRIYLLMRFLVVHSALFCDTTVQSLSAMSNVNINAQFVFKALMTQMPGCCLITIMALVLIVNSYSVRMCEYYTLEAHRGTFFMQAIWMTCVTFLTLGYGDVVPRTTCGRVFAIWTGMIGVGLMALCVAVLTRKLEQTRGEKYVHTFVQQIKMDKVYKNSAARVVTEFLILSRLRRQGVDPSEDRFIVHKRRLLHAVRKMSHARYLRTQVGESLIGPVEVIKNVNEVFDVIEKLRDDQDVVKARMRSMEDMMTSMHEQLRDIKTLVAANRTALAESDANSTRAQIEVTTSSSDS</sequence>
<dbReference type="GO" id="GO:0016286">
    <property type="term" value="F:small conductance calcium-activated potassium channel activity"/>
    <property type="evidence" value="ECO:0007669"/>
    <property type="project" value="InterPro"/>
</dbReference>
<dbReference type="EMBL" id="JAIWYP010000003">
    <property type="protein sequence ID" value="KAH3855165.1"/>
    <property type="molecule type" value="Genomic_DNA"/>
</dbReference>
<dbReference type="SUPFAM" id="SSF81324">
    <property type="entry name" value="Voltage-gated potassium channels"/>
    <property type="match status" value="1"/>
</dbReference>